<dbReference type="EMBL" id="BPLR01010739">
    <property type="protein sequence ID" value="GIY41695.1"/>
    <property type="molecule type" value="Genomic_DNA"/>
</dbReference>
<name>A0AAV4T6D2_CAEEX</name>
<gene>
    <name evidence="2" type="ORF">CEXT_87261</name>
</gene>
<evidence type="ECO:0000313" key="2">
    <source>
        <dbReference type="EMBL" id="GIY41695.1"/>
    </source>
</evidence>
<dbReference type="AlphaFoldDB" id="A0AAV4T6D2"/>
<sequence length="127" mass="14097">MRFTAPTMHLQKRKALCQRFPPKRTTVENGPRHNATQGNHNCVPGRRFGSGERSTWGEGAESGKGKDLSGMSCAGKGRGRQSQIRQDGRRSRLFVDTLQEQHCCSSRLDKTSRVPGGLGNFRLPPTF</sequence>
<dbReference type="Proteomes" id="UP001054945">
    <property type="component" value="Unassembled WGS sequence"/>
</dbReference>
<reference evidence="2 3" key="1">
    <citation type="submission" date="2021-06" db="EMBL/GenBank/DDBJ databases">
        <title>Caerostris extrusa draft genome.</title>
        <authorList>
            <person name="Kono N."/>
            <person name="Arakawa K."/>
        </authorList>
    </citation>
    <scope>NUCLEOTIDE SEQUENCE [LARGE SCALE GENOMIC DNA]</scope>
</reference>
<keyword evidence="3" id="KW-1185">Reference proteome</keyword>
<protein>
    <submittedName>
        <fullName evidence="2">Uncharacterized protein</fullName>
    </submittedName>
</protein>
<evidence type="ECO:0000256" key="1">
    <source>
        <dbReference type="SAM" id="MobiDB-lite"/>
    </source>
</evidence>
<organism evidence="2 3">
    <name type="scientific">Caerostris extrusa</name>
    <name type="common">Bark spider</name>
    <name type="synonym">Caerostris bankana</name>
    <dbReference type="NCBI Taxonomy" id="172846"/>
    <lineage>
        <taxon>Eukaryota</taxon>
        <taxon>Metazoa</taxon>
        <taxon>Ecdysozoa</taxon>
        <taxon>Arthropoda</taxon>
        <taxon>Chelicerata</taxon>
        <taxon>Arachnida</taxon>
        <taxon>Araneae</taxon>
        <taxon>Araneomorphae</taxon>
        <taxon>Entelegynae</taxon>
        <taxon>Araneoidea</taxon>
        <taxon>Araneidae</taxon>
        <taxon>Caerostris</taxon>
    </lineage>
</organism>
<comment type="caution">
    <text evidence="2">The sequence shown here is derived from an EMBL/GenBank/DDBJ whole genome shotgun (WGS) entry which is preliminary data.</text>
</comment>
<accession>A0AAV4T6D2</accession>
<proteinExistence type="predicted"/>
<evidence type="ECO:0000313" key="3">
    <source>
        <dbReference type="Proteomes" id="UP001054945"/>
    </source>
</evidence>
<feature type="region of interest" description="Disordered" evidence="1">
    <location>
        <begin position="19"/>
        <end position="92"/>
    </location>
</feature>